<dbReference type="AlphaFoldDB" id="A0AAD6FJC4"/>
<dbReference type="Proteomes" id="UP001219934">
    <property type="component" value="Unassembled WGS sequence"/>
</dbReference>
<dbReference type="EMBL" id="JAPTMU010000011">
    <property type="protein sequence ID" value="KAJ4935793.1"/>
    <property type="molecule type" value="Genomic_DNA"/>
</dbReference>
<comment type="caution">
    <text evidence="1">The sequence shown here is derived from an EMBL/GenBank/DDBJ whole genome shotgun (WGS) entry which is preliminary data.</text>
</comment>
<evidence type="ECO:0000313" key="2">
    <source>
        <dbReference type="Proteomes" id="UP001219934"/>
    </source>
</evidence>
<accession>A0AAD6FJC4</accession>
<gene>
    <name evidence="1" type="ORF">JOQ06_017320</name>
</gene>
<evidence type="ECO:0000313" key="1">
    <source>
        <dbReference type="EMBL" id="KAJ4935793.1"/>
    </source>
</evidence>
<organism evidence="1 2">
    <name type="scientific">Pogonophryne albipinna</name>
    <dbReference type="NCBI Taxonomy" id="1090488"/>
    <lineage>
        <taxon>Eukaryota</taxon>
        <taxon>Metazoa</taxon>
        <taxon>Chordata</taxon>
        <taxon>Craniata</taxon>
        <taxon>Vertebrata</taxon>
        <taxon>Euteleostomi</taxon>
        <taxon>Actinopterygii</taxon>
        <taxon>Neopterygii</taxon>
        <taxon>Teleostei</taxon>
        <taxon>Neoteleostei</taxon>
        <taxon>Acanthomorphata</taxon>
        <taxon>Eupercaria</taxon>
        <taxon>Perciformes</taxon>
        <taxon>Notothenioidei</taxon>
        <taxon>Pogonophryne</taxon>
    </lineage>
</organism>
<proteinExistence type="predicted"/>
<name>A0AAD6FJC4_9TELE</name>
<sequence>LRLFLLLGIRARDDSFLDTIMAMEYRRAMVSKENEDLRAMHDERLLHSHKAQESDDQLLMVMPCHADSAACQVEVSARQVEQQNNFQAGLLAVLSELIQSNRPSI</sequence>
<keyword evidence="2" id="KW-1185">Reference proteome</keyword>
<reference evidence="1" key="1">
    <citation type="submission" date="2022-11" db="EMBL/GenBank/DDBJ databases">
        <title>Chromosome-level genome of Pogonophryne albipinna.</title>
        <authorList>
            <person name="Jo E."/>
        </authorList>
    </citation>
    <scope>NUCLEOTIDE SEQUENCE</scope>
    <source>
        <strain evidence="1">SGF0006</strain>
        <tissue evidence="1">Muscle</tissue>
    </source>
</reference>
<feature type="non-terminal residue" evidence="1">
    <location>
        <position position="1"/>
    </location>
</feature>
<protein>
    <submittedName>
        <fullName evidence="1">Uncharacterized protein</fullName>
    </submittedName>
</protein>